<sequence length="295" mass="33166">MKSEYHGIYAALVTPYTSEGKVDYRELQKLVDYLICQGLEGFYVNGSTAEAFLLSEEERNSTIRAVVEANSGRAKVICHVGAISTEQAISFAKNAEKCGADAVSAISPFYYKFSEAEIVQYYQDIMSSTELPMFVYNFPNFSGFSLTAEVLEKLNRNKNLVGVKFTSSDMFLLEQIKTLHPELVVWNGFDEMLSAGLVMGADGGIGSTYNCMPKLAHKVYDAFEAGNLKEMHLYQARMNKVIKTICKYGVFASVKEILEMDGFAFHGVRKPFTPMTEEGRKELRRVYEEIIIPNR</sequence>
<feature type="active site" description="Proton donor/acceptor" evidence="4">
    <location>
        <position position="136"/>
    </location>
</feature>
<dbReference type="GO" id="GO:0005829">
    <property type="term" value="C:cytosol"/>
    <property type="evidence" value="ECO:0007669"/>
    <property type="project" value="TreeGrafter"/>
</dbReference>
<evidence type="ECO:0000313" key="7">
    <source>
        <dbReference type="Proteomes" id="UP000437824"/>
    </source>
</evidence>
<feature type="binding site" evidence="5">
    <location>
        <position position="48"/>
    </location>
    <ligand>
        <name>pyruvate</name>
        <dbReference type="ChEBI" id="CHEBI:15361"/>
    </ligand>
</feature>
<dbReference type="SUPFAM" id="SSF51569">
    <property type="entry name" value="Aldolase"/>
    <property type="match status" value="1"/>
</dbReference>
<evidence type="ECO:0000256" key="5">
    <source>
        <dbReference type="PIRSR" id="PIRSR001365-2"/>
    </source>
</evidence>
<feature type="active site" description="Schiff-base intermediate with substrate" evidence="4">
    <location>
        <position position="164"/>
    </location>
</feature>
<dbReference type="InterPro" id="IPR013785">
    <property type="entry name" value="Aldolase_TIM"/>
</dbReference>
<evidence type="ECO:0000256" key="1">
    <source>
        <dbReference type="ARBA" id="ARBA00023239"/>
    </source>
</evidence>
<reference evidence="6 7" key="1">
    <citation type="submission" date="2019-11" db="EMBL/GenBank/DDBJ databases">
        <title>Draft genome sequence of Blautia luti DSM 14534T, isolated from human stool.</title>
        <authorList>
            <person name="Ortiz R."/>
            <person name="Melis-Arcos F."/>
            <person name="Covarrubias P."/>
            <person name="Cardenas J.P."/>
            <person name="Perez-Donoso J."/>
            <person name="Almonacid D."/>
        </authorList>
    </citation>
    <scope>NUCLEOTIDE SEQUENCE [LARGE SCALE GENOMIC DNA]</scope>
    <source>
        <strain evidence="6 7">DSM 14534</strain>
    </source>
</reference>
<dbReference type="AlphaFoldDB" id="A0A844GNJ0"/>
<dbReference type="NCBIfam" id="NF003164">
    <property type="entry name" value="PRK04147.1"/>
    <property type="match status" value="1"/>
</dbReference>
<keyword evidence="1 3" id="KW-0456">Lyase</keyword>
<dbReference type="InterPro" id="IPR002220">
    <property type="entry name" value="DapA-like"/>
</dbReference>
<dbReference type="PROSITE" id="PS00666">
    <property type="entry name" value="DHDPS_2"/>
    <property type="match status" value="1"/>
</dbReference>
<keyword evidence="2" id="KW-0704">Schiff base</keyword>
<evidence type="ECO:0000256" key="2">
    <source>
        <dbReference type="ARBA" id="ARBA00023270"/>
    </source>
</evidence>
<dbReference type="InterPro" id="IPR020625">
    <property type="entry name" value="Schiff_base-form_aldolases_AS"/>
</dbReference>
<dbReference type="EC" id="4.1.3.3" evidence="6"/>
<organism evidence="6 7">
    <name type="scientific">Blautia luti DSM 14534 = JCM 17040</name>
    <dbReference type="NCBI Taxonomy" id="649762"/>
    <lineage>
        <taxon>Bacteria</taxon>
        <taxon>Bacillati</taxon>
        <taxon>Bacillota</taxon>
        <taxon>Clostridia</taxon>
        <taxon>Lachnospirales</taxon>
        <taxon>Lachnospiraceae</taxon>
        <taxon>Blautia</taxon>
    </lineage>
</organism>
<evidence type="ECO:0000256" key="4">
    <source>
        <dbReference type="PIRSR" id="PIRSR001365-1"/>
    </source>
</evidence>
<dbReference type="PANTHER" id="PTHR42849">
    <property type="entry name" value="N-ACETYLNEURAMINATE LYASE"/>
    <property type="match status" value="1"/>
</dbReference>
<proteinExistence type="inferred from homology"/>
<name>A0A844GNJ0_9FIRM</name>
<evidence type="ECO:0000313" key="6">
    <source>
        <dbReference type="EMBL" id="MTD62270.1"/>
    </source>
</evidence>
<comment type="similarity">
    <text evidence="3">Belongs to the DapA family.</text>
</comment>
<dbReference type="GO" id="GO:0019262">
    <property type="term" value="P:N-acetylneuraminate catabolic process"/>
    <property type="evidence" value="ECO:0007669"/>
    <property type="project" value="TreeGrafter"/>
</dbReference>
<dbReference type="Pfam" id="PF00701">
    <property type="entry name" value="DHDPS"/>
    <property type="match status" value="1"/>
</dbReference>
<feature type="binding site" evidence="5">
    <location>
        <position position="205"/>
    </location>
    <ligand>
        <name>pyruvate</name>
        <dbReference type="ChEBI" id="CHEBI:15361"/>
    </ligand>
</feature>
<dbReference type="GO" id="GO:0008747">
    <property type="term" value="F:N-acetylneuraminate lyase activity"/>
    <property type="evidence" value="ECO:0007669"/>
    <property type="project" value="UniProtKB-EC"/>
</dbReference>
<dbReference type="SMART" id="SM01130">
    <property type="entry name" value="DHDPS"/>
    <property type="match status" value="1"/>
</dbReference>
<protein>
    <submittedName>
        <fullName evidence="6">N-acetylneuraminate lyase</fullName>
        <ecNumber evidence="6">4.1.3.3</ecNumber>
    </submittedName>
</protein>
<dbReference type="EMBL" id="WMBC01000012">
    <property type="protein sequence ID" value="MTD62270.1"/>
    <property type="molecule type" value="Genomic_DNA"/>
</dbReference>
<accession>A0A844GNJ0</accession>
<evidence type="ECO:0000256" key="3">
    <source>
        <dbReference type="PIRNR" id="PIRNR001365"/>
    </source>
</evidence>
<dbReference type="Gene3D" id="3.20.20.70">
    <property type="entry name" value="Aldolase class I"/>
    <property type="match status" value="1"/>
</dbReference>
<comment type="caution">
    <text evidence="6">The sequence shown here is derived from an EMBL/GenBank/DDBJ whole genome shotgun (WGS) entry which is preliminary data.</text>
</comment>
<dbReference type="Proteomes" id="UP000437824">
    <property type="component" value="Unassembled WGS sequence"/>
</dbReference>
<dbReference type="PRINTS" id="PR00146">
    <property type="entry name" value="DHPICSNTHASE"/>
</dbReference>
<dbReference type="PANTHER" id="PTHR42849:SF1">
    <property type="entry name" value="N-ACETYLNEURAMINATE LYASE"/>
    <property type="match status" value="1"/>
</dbReference>
<gene>
    <name evidence="6" type="ORF">GKZ57_13745</name>
</gene>
<dbReference type="PIRSF" id="PIRSF001365">
    <property type="entry name" value="DHDPS"/>
    <property type="match status" value="1"/>
</dbReference>
<dbReference type="RefSeq" id="WP_154780785.1">
    <property type="nucleotide sequence ID" value="NZ_WMBC01000012.1"/>
</dbReference>